<dbReference type="InterPro" id="IPR008266">
    <property type="entry name" value="Tyr_kinase_AS"/>
</dbReference>
<dbReference type="SUPFAM" id="SSF56112">
    <property type="entry name" value="Protein kinase-like (PK-like)"/>
    <property type="match status" value="1"/>
</dbReference>
<feature type="domain" description="Protein kinase" evidence="6">
    <location>
        <begin position="168"/>
        <end position="414"/>
    </location>
</feature>
<feature type="binding site" evidence="5">
    <location>
        <position position="197"/>
    </location>
    <ligand>
        <name>ATP</name>
        <dbReference type="ChEBI" id="CHEBI:30616"/>
    </ligand>
</feature>
<dbReference type="InterPro" id="IPR000433">
    <property type="entry name" value="Znf_ZZ"/>
</dbReference>
<evidence type="ECO:0000256" key="3">
    <source>
        <dbReference type="ARBA" id="ARBA00022833"/>
    </source>
</evidence>
<dbReference type="PROSITE" id="PS50135">
    <property type="entry name" value="ZF_ZZ_2"/>
    <property type="match status" value="2"/>
</dbReference>
<dbReference type="PROSITE" id="PS00107">
    <property type="entry name" value="PROTEIN_KINASE_ATP"/>
    <property type="match status" value="1"/>
</dbReference>
<keyword evidence="3" id="KW-0862">Zinc</keyword>
<keyword evidence="5" id="KW-0067">ATP-binding</keyword>
<organism evidence="8 9">
    <name type="scientific">Rotaria sordida</name>
    <dbReference type="NCBI Taxonomy" id="392033"/>
    <lineage>
        <taxon>Eukaryota</taxon>
        <taxon>Metazoa</taxon>
        <taxon>Spiralia</taxon>
        <taxon>Gnathifera</taxon>
        <taxon>Rotifera</taxon>
        <taxon>Eurotatoria</taxon>
        <taxon>Bdelloidea</taxon>
        <taxon>Philodinida</taxon>
        <taxon>Philodinidae</taxon>
        <taxon>Rotaria</taxon>
    </lineage>
</organism>
<evidence type="ECO:0000256" key="5">
    <source>
        <dbReference type="PROSITE-ProRule" id="PRU10141"/>
    </source>
</evidence>
<keyword evidence="5" id="KW-0547">Nucleotide-binding</keyword>
<evidence type="ECO:0000259" key="6">
    <source>
        <dbReference type="PROSITE" id="PS50011"/>
    </source>
</evidence>
<dbReference type="GO" id="GO:0004713">
    <property type="term" value="F:protein tyrosine kinase activity"/>
    <property type="evidence" value="ECO:0007669"/>
    <property type="project" value="InterPro"/>
</dbReference>
<dbReference type="InterPro" id="IPR011009">
    <property type="entry name" value="Kinase-like_dom_sf"/>
</dbReference>
<dbReference type="CDD" id="cd02249">
    <property type="entry name" value="ZZ"/>
    <property type="match status" value="1"/>
</dbReference>
<dbReference type="Pfam" id="PF00569">
    <property type="entry name" value="ZZ"/>
    <property type="match status" value="2"/>
</dbReference>
<dbReference type="InterPro" id="IPR000719">
    <property type="entry name" value="Prot_kinase_dom"/>
</dbReference>
<dbReference type="SMART" id="SM00219">
    <property type="entry name" value="TyrKc"/>
    <property type="match status" value="1"/>
</dbReference>
<evidence type="ECO:0000259" key="7">
    <source>
        <dbReference type="PROSITE" id="PS50135"/>
    </source>
</evidence>
<dbReference type="PROSITE" id="PS00109">
    <property type="entry name" value="PROTEIN_KINASE_TYR"/>
    <property type="match status" value="1"/>
</dbReference>
<dbReference type="Gene3D" id="3.30.60.90">
    <property type="match status" value="2"/>
</dbReference>
<gene>
    <name evidence="8" type="ORF">ZHD862_LOCUS23542</name>
</gene>
<protein>
    <submittedName>
        <fullName evidence="8">Uncharacterized protein</fullName>
    </submittedName>
</protein>
<sequence length="494" mass="56349">MQQILTRLIQGTKRGGEDDGHELHHVTCDGCGDSPIHGDRYKCLQCDNFNLCSGCFERRAEPKKHKSGHLFVHFRLPNELFGRAVSNNDVTLEKLIEFYAKEVNKSATCDGCQILDFVGLRFKCDLCPDYDLCLKCATTGVTTNDHKLTHPLILTSRRVIVQISINDIELGEKLGSGAFGAVHKARWISKNRPVACKIIVVPDSNEPSSLEKSFVKEMSAYIELSGGYILKMYGYAGSRQGNKSIYMIIMEYMSRGSLTSVIKSKTKICLQQKVNMARQIASAMRKIHDHHMIHRDIRPDNILVNQQYTCKIGDMGIARVVDPLNQHTRIGCQSSLPPEFYSGTYDQKLDIFMFGLTLNEFFTEKQHNFRMFAKEKIVFQEESPIFQELITRCTAYDPKHRPTAIEIEKTLEFYVEGFESIVLKNNPDYVLLSIEQKNQVYINFYEQFHKPATEFIRKQFPAEFLEGSTTVAGVRVKQADDEDDDGPKIICHLQ</sequence>
<feature type="domain" description="ZZ-type" evidence="7">
    <location>
        <begin position="104"/>
        <end position="160"/>
    </location>
</feature>
<dbReference type="PROSITE" id="PS01357">
    <property type="entry name" value="ZF_ZZ_1"/>
    <property type="match status" value="2"/>
</dbReference>
<evidence type="ECO:0000256" key="1">
    <source>
        <dbReference type="ARBA" id="ARBA00022723"/>
    </source>
</evidence>
<reference evidence="8" key="1">
    <citation type="submission" date="2021-02" db="EMBL/GenBank/DDBJ databases">
        <authorList>
            <person name="Nowell W R."/>
        </authorList>
    </citation>
    <scope>NUCLEOTIDE SEQUENCE</scope>
</reference>
<proteinExistence type="predicted"/>
<dbReference type="InterPro" id="IPR001245">
    <property type="entry name" value="Ser-Thr/Tyr_kinase_cat_dom"/>
</dbReference>
<dbReference type="PANTHER" id="PTHR44329">
    <property type="entry name" value="SERINE/THREONINE-PROTEIN KINASE TNNI3K-RELATED"/>
    <property type="match status" value="1"/>
</dbReference>
<dbReference type="GO" id="GO:0004674">
    <property type="term" value="F:protein serine/threonine kinase activity"/>
    <property type="evidence" value="ECO:0007669"/>
    <property type="project" value="TreeGrafter"/>
</dbReference>
<dbReference type="GO" id="GO:0005524">
    <property type="term" value="F:ATP binding"/>
    <property type="evidence" value="ECO:0007669"/>
    <property type="project" value="UniProtKB-UniRule"/>
</dbReference>
<dbReference type="SMART" id="SM00291">
    <property type="entry name" value="ZnF_ZZ"/>
    <property type="match status" value="2"/>
</dbReference>
<dbReference type="CDD" id="cd00180">
    <property type="entry name" value="PKc"/>
    <property type="match status" value="1"/>
</dbReference>
<name>A0A814XC77_9BILA</name>
<evidence type="ECO:0000313" key="8">
    <source>
        <dbReference type="EMBL" id="CAF1214475.1"/>
    </source>
</evidence>
<keyword evidence="1" id="KW-0479">Metal-binding</keyword>
<dbReference type="GO" id="GO:0008270">
    <property type="term" value="F:zinc ion binding"/>
    <property type="evidence" value="ECO:0007669"/>
    <property type="project" value="UniProtKB-KW"/>
</dbReference>
<dbReference type="Gene3D" id="1.10.510.10">
    <property type="entry name" value="Transferase(Phosphotransferase) domain 1"/>
    <property type="match status" value="1"/>
</dbReference>
<dbReference type="InterPro" id="IPR051681">
    <property type="entry name" value="Ser/Thr_Kinases-Pseudokinases"/>
</dbReference>
<dbReference type="EMBL" id="CAJNOT010001538">
    <property type="protein sequence ID" value="CAF1214475.1"/>
    <property type="molecule type" value="Genomic_DNA"/>
</dbReference>
<dbReference type="SUPFAM" id="SSF57850">
    <property type="entry name" value="RING/U-box"/>
    <property type="match status" value="2"/>
</dbReference>
<feature type="domain" description="ZZ-type" evidence="7">
    <location>
        <begin position="23"/>
        <end position="79"/>
    </location>
</feature>
<dbReference type="Proteomes" id="UP000663864">
    <property type="component" value="Unassembled WGS sequence"/>
</dbReference>
<dbReference type="CDD" id="cd02338">
    <property type="entry name" value="ZZ_PCMF_like"/>
    <property type="match status" value="1"/>
</dbReference>
<dbReference type="AlphaFoldDB" id="A0A814XC77"/>
<dbReference type="PROSITE" id="PS50011">
    <property type="entry name" value="PROTEIN_KINASE_DOM"/>
    <property type="match status" value="1"/>
</dbReference>
<evidence type="ECO:0000256" key="4">
    <source>
        <dbReference type="PROSITE-ProRule" id="PRU00228"/>
    </source>
</evidence>
<evidence type="ECO:0000313" key="9">
    <source>
        <dbReference type="Proteomes" id="UP000663864"/>
    </source>
</evidence>
<evidence type="ECO:0000256" key="2">
    <source>
        <dbReference type="ARBA" id="ARBA00022771"/>
    </source>
</evidence>
<dbReference type="InterPro" id="IPR020635">
    <property type="entry name" value="Tyr_kinase_cat_dom"/>
</dbReference>
<accession>A0A814XC77</accession>
<dbReference type="InterPro" id="IPR043145">
    <property type="entry name" value="Znf_ZZ_sf"/>
</dbReference>
<keyword evidence="2 4" id="KW-0863">Zinc-finger</keyword>
<comment type="caution">
    <text evidence="8">The sequence shown here is derived from an EMBL/GenBank/DDBJ whole genome shotgun (WGS) entry which is preliminary data.</text>
</comment>
<dbReference type="InterPro" id="IPR017441">
    <property type="entry name" value="Protein_kinase_ATP_BS"/>
</dbReference>
<dbReference type="Pfam" id="PF07714">
    <property type="entry name" value="PK_Tyr_Ser-Thr"/>
    <property type="match status" value="1"/>
</dbReference>